<dbReference type="AlphaFoldDB" id="A0A5C2SCE2"/>
<dbReference type="EMBL" id="ML122264">
    <property type="protein sequence ID" value="RPD60789.1"/>
    <property type="molecule type" value="Genomic_DNA"/>
</dbReference>
<evidence type="ECO:0000313" key="3">
    <source>
        <dbReference type="Proteomes" id="UP000313359"/>
    </source>
</evidence>
<proteinExistence type="predicted"/>
<name>A0A5C2SCE2_9APHY</name>
<keyword evidence="3" id="KW-1185">Reference proteome</keyword>
<protein>
    <submittedName>
        <fullName evidence="2">Uncharacterized protein</fullName>
    </submittedName>
</protein>
<evidence type="ECO:0000313" key="2">
    <source>
        <dbReference type="EMBL" id="RPD60789.1"/>
    </source>
</evidence>
<dbReference type="Proteomes" id="UP000313359">
    <property type="component" value="Unassembled WGS sequence"/>
</dbReference>
<feature type="region of interest" description="Disordered" evidence="1">
    <location>
        <begin position="1"/>
        <end position="67"/>
    </location>
</feature>
<organism evidence="2 3">
    <name type="scientific">Lentinus tigrinus ALCF2SS1-6</name>
    <dbReference type="NCBI Taxonomy" id="1328759"/>
    <lineage>
        <taxon>Eukaryota</taxon>
        <taxon>Fungi</taxon>
        <taxon>Dikarya</taxon>
        <taxon>Basidiomycota</taxon>
        <taxon>Agaricomycotina</taxon>
        <taxon>Agaricomycetes</taxon>
        <taxon>Polyporales</taxon>
        <taxon>Polyporaceae</taxon>
        <taxon>Lentinus</taxon>
    </lineage>
</organism>
<gene>
    <name evidence="2" type="ORF">L227DRAFT_574956</name>
</gene>
<reference evidence="2" key="1">
    <citation type="journal article" date="2018" name="Genome Biol. Evol.">
        <title>Genomics and development of Lentinus tigrinus, a white-rot wood-decaying mushroom with dimorphic fruiting bodies.</title>
        <authorList>
            <person name="Wu B."/>
            <person name="Xu Z."/>
            <person name="Knudson A."/>
            <person name="Carlson A."/>
            <person name="Chen N."/>
            <person name="Kovaka S."/>
            <person name="LaButti K."/>
            <person name="Lipzen A."/>
            <person name="Pennachio C."/>
            <person name="Riley R."/>
            <person name="Schakwitz W."/>
            <person name="Umezawa K."/>
            <person name="Ohm R.A."/>
            <person name="Grigoriev I.V."/>
            <person name="Nagy L.G."/>
            <person name="Gibbons J."/>
            <person name="Hibbett D."/>
        </authorList>
    </citation>
    <scope>NUCLEOTIDE SEQUENCE [LARGE SCALE GENOMIC DNA]</scope>
    <source>
        <strain evidence="2">ALCF2SS1-6</strain>
    </source>
</reference>
<accession>A0A5C2SCE2</accession>
<sequence>MPNGTVGSAVLWDRPYSSGKASRSTHRTCRCAAPTSGGRSDGCCRSDGHAGGHAADPSLEGRITGASWSSNRVRSGLLQA</sequence>
<evidence type="ECO:0000256" key="1">
    <source>
        <dbReference type="SAM" id="MobiDB-lite"/>
    </source>
</evidence>